<reference evidence="7" key="2">
    <citation type="submission" date="2021-04" db="EMBL/GenBank/DDBJ databases">
        <authorList>
            <person name="Gilroy R."/>
        </authorList>
    </citation>
    <scope>NUCLEOTIDE SEQUENCE</scope>
    <source>
        <strain evidence="7">ChiGjej4B4-7305</strain>
    </source>
</reference>
<evidence type="ECO:0000256" key="3">
    <source>
        <dbReference type="ARBA" id="ARBA00022692"/>
    </source>
</evidence>
<evidence type="ECO:0000256" key="4">
    <source>
        <dbReference type="ARBA" id="ARBA00022989"/>
    </source>
</evidence>
<gene>
    <name evidence="7" type="ORF">H9815_18820</name>
</gene>
<dbReference type="Proteomes" id="UP000824037">
    <property type="component" value="Unassembled WGS sequence"/>
</dbReference>
<feature type="transmembrane region" description="Helical" evidence="6">
    <location>
        <begin position="231"/>
        <end position="251"/>
    </location>
</feature>
<accession>A0A9D2J5K4</accession>
<protein>
    <recommendedName>
        <fullName evidence="6">SURF1-like protein</fullName>
    </recommendedName>
</protein>
<evidence type="ECO:0000256" key="5">
    <source>
        <dbReference type="ARBA" id="ARBA00023136"/>
    </source>
</evidence>
<comment type="caution">
    <text evidence="7">The sequence shown here is derived from an EMBL/GenBank/DDBJ whole genome shotgun (WGS) entry which is preliminary data.</text>
</comment>
<evidence type="ECO:0000256" key="6">
    <source>
        <dbReference type="RuleBase" id="RU363076"/>
    </source>
</evidence>
<dbReference type="EMBL" id="DXBY01000323">
    <property type="protein sequence ID" value="HIZ37835.1"/>
    <property type="molecule type" value="Genomic_DNA"/>
</dbReference>
<dbReference type="InterPro" id="IPR002994">
    <property type="entry name" value="Surf1/Shy1"/>
</dbReference>
<sequence length="270" mass="28451">MATGGGFGDWLRAGTRPRLLGILVILLAGAALCIRLGAWQLDRAQERGEQAAALEQVTQAEADPVPLGDVVAPQTGFTQNMVGTQVAVVGEYVPELQFFVGGREQDGTEGYYLLSALAVADADGALLPVVRGWVGEPDPAYLEVPRGEVRVTGFVAGSEAATSGLDPDLATGAEIGLISPAQLVNVWGGPMYSGQLRLQTQDPAAEAGTLPAIEPVGPPVIEDAGLNIRNLAYAAEWWIFGGFALVLWWRVVRDEVRHLRAERSGVATAA</sequence>
<name>A0A9D2J5K4_9MICO</name>
<feature type="transmembrane region" description="Helical" evidence="6">
    <location>
        <begin position="20"/>
        <end position="38"/>
    </location>
</feature>
<evidence type="ECO:0000313" key="7">
    <source>
        <dbReference type="EMBL" id="HIZ37835.1"/>
    </source>
</evidence>
<keyword evidence="3 6" id="KW-0812">Transmembrane</keyword>
<dbReference type="PANTHER" id="PTHR23427:SF2">
    <property type="entry name" value="SURFEIT LOCUS PROTEIN 1"/>
    <property type="match status" value="1"/>
</dbReference>
<keyword evidence="5 6" id="KW-0472">Membrane</keyword>
<dbReference type="PROSITE" id="PS50895">
    <property type="entry name" value="SURF1"/>
    <property type="match status" value="1"/>
</dbReference>
<organism evidence="7 8">
    <name type="scientific">Candidatus Ruania gallistercoris</name>
    <dbReference type="NCBI Taxonomy" id="2838746"/>
    <lineage>
        <taxon>Bacteria</taxon>
        <taxon>Bacillati</taxon>
        <taxon>Actinomycetota</taxon>
        <taxon>Actinomycetes</taxon>
        <taxon>Micrococcales</taxon>
        <taxon>Ruaniaceae</taxon>
        <taxon>Ruania</taxon>
    </lineage>
</organism>
<keyword evidence="4 6" id="KW-1133">Transmembrane helix</keyword>
<dbReference type="PANTHER" id="PTHR23427">
    <property type="entry name" value="SURFEIT LOCUS PROTEIN"/>
    <property type="match status" value="1"/>
</dbReference>
<proteinExistence type="inferred from homology"/>
<dbReference type="Pfam" id="PF02104">
    <property type="entry name" value="SURF1"/>
    <property type="match status" value="1"/>
</dbReference>
<reference evidence="7" key="1">
    <citation type="journal article" date="2021" name="PeerJ">
        <title>Extensive microbial diversity within the chicken gut microbiome revealed by metagenomics and culture.</title>
        <authorList>
            <person name="Gilroy R."/>
            <person name="Ravi A."/>
            <person name="Getino M."/>
            <person name="Pursley I."/>
            <person name="Horton D.L."/>
            <person name="Alikhan N.F."/>
            <person name="Baker D."/>
            <person name="Gharbi K."/>
            <person name="Hall N."/>
            <person name="Watson M."/>
            <person name="Adriaenssens E.M."/>
            <person name="Foster-Nyarko E."/>
            <person name="Jarju S."/>
            <person name="Secka A."/>
            <person name="Antonio M."/>
            <person name="Oren A."/>
            <person name="Chaudhuri R.R."/>
            <person name="La Ragione R."/>
            <person name="Hildebrand F."/>
            <person name="Pallen M.J."/>
        </authorList>
    </citation>
    <scope>NUCLEOTIDE SEQUENCE</scope>
    <source>
        <strain evidence="7">ChiGjej4B4-7305</strain>
    </source>
</reference>
<dbReference type="CDD" id="cd06662">
    <property type="entry name" value="SURF1"/>
    <property type="match status" value="1"/>
</dbReference>
<dbReference type="GO" id="GO:0005886">
    <property type="term" value="C:plasma membrane"/>
    <property type="evidence" value="ECO:0007669"/>
    <property type="project" value="UniProtKB-SubCell"/>
</dbReference>
<comment type="subcellular location">
    <subcellularLocation>
        <location evidence="6">Cell membrane</location>
        <topology evidence="6">Multi-pass membrane protein</topology>
    </subcellularLocation>
    <subcellularLocation>
        <location evidence="1">Membrane</location>
    </subcellularLocation>
</comment>
<evidence type="ECO:0000256" key="1">
    <source>
        <dbReference type="ARBA" id="ARBA00004370"/>
    </source>
</evidence>
<comment type="similarity">
    <text evidence="2 6">Belongs to the SURF1 family.</text>
</comment>
<keyword evidence="6" id="KW-1003">Cell membrane</keyword>
<evidence type="ECO:0000256" key="2">
    <source>
        <dbReference type="ARBA" id="ARBA00007165"/>
    </source>
</evidence>
<evidence type="ECO:0000313" key="8">
    <source>
        <dbReference type="Proteomes" id="UP000824037"/>
    </source>
</evidence>
<dbReference type="InterPro" id="IPR045214">
    <property type="entry name" value="Surf1/Surf4"/>
</dbReference>
<dbReference type="AlphaFoldDB" id="A0A9D2J5K4"/>